<dbReference type="PROSITE" id="PS00216">
    <property type="entry name" value="SUGAR_TRANSPORT_1"/>
    <property type="match status" value="1"/>
</dbReference>
<dbReference type="PRINTS" id="PR01036">
    <property type="entry name" value="TCRTETB"/>
</dbReference>
<feature type="transmembrane region" description="Helical" evidence="6">
    <location>
        <begin position="133"/>
        <end position="157"/>
    </location>
</feature>
<name>A0A1T4QGW9_9HYPH</name>
<gene>
    <name evidence="8" type="ORF">SAMN02745126_03224</name>
</gene>
<feature type="transmembrane region" description="Helical" evidence="6">
    <location>
        <begin position="260"/>
        <end position="282"/>
    </location>
</feature>
<feature type="transmembrane region" description="Helical" evidence="6">
    <location>
        <begin position="425"/>
        <end position="444"/>
    </location>
</feature>
<organism evidence="8 9">
    <name type="scientific">Enhydrobacter aerosaccus</name>
    <dbReference type="NCBI Taxonomy" id="225324"/>
    <lineage>
        <taxon>Bacteria</taxon>
        <taxon>Pseudomonadati</taxon>
        <taxon>Pseudomonadota</taxon>
        <taxon>Alphaproteobacteria</taxon>
        <taxon>Hyphomicrobiales</taxon>
        <taxon>Enhydrobacter</taxon>
    </lineage>
</organism>
<evidence type="ECO:0000256" key="4">
    <source>
        <dbReference type="ARBA" id="ARBA00022989"/>
    </source>
</evidence>
<keyword evidence="2" id="KW-0813">Transport</keyword>
<dbReference type="Pfam" id="PF07690">
    <property type="entry name" value="MFS_1"/>
    <property type="match status" value="1"/>
</dbReference>
<comment type="subcellular location">
    <subcellularLocation>
        <location evidence="1">Membrane</location>
        <topology evidence="1">Multi-pass membrane protein</topology>
    </subcellularLocation>
</comment>
<sequence length="453" mass="46052">MSRFHHTPALALSFAAFLTQLDVTAVVVAMPSIGADLGFGIAGFAWVMDAYSLAFTGLLLASGALADRYGRRRALLLGNVGFALASLACAFAWDGPSLWLARALQGAAAAFVITGSISLIAGLYADAGHRARAFAVTGIVSGVAMALGPTLGGAVASAFGWRWIFLANLPFCLLAGWMLPRLVAEMRPDTGRPLDPTGILLLTLALSLAVEALLQGSSMPVTRPTTLLGSAVIGLMFVLQQRRQAQPILDPALLARPAMIASATLLVTLSVGYWSVLVYLPLFLQAGFGFSVDMSGLVLLAATLPMLVLPPVGGRLVSHWGSRWPFTLALLIVAAGDLVLAGAATHASSAIAFGLALTGMACIGIGAALAHSQLSGAVVALAPPAQAGMASALTIVMRQGGFAVGIAALGAAVGSDRAPAGFAQTFALAACIAAVGAIAAWSLLPRPVPQPAA</sequence>
<feature type="transmembrane region" description="Helical" evidence="6">
    <location>
        <begin position="39"/>
        <end position="62"/>
    </location>
</feature>
<evidence type="ECO:0000313" key="9">
    <source>
        <dbReference type="Proteomes" id="UP000190092"/>
    </source>
</evidence>
<keyword evidence="3 6" id="KW-0812">Transmembrane</keyword>
<evidence type="ECO:0000256" key="5">
    <source>
        <dbReference type="ARBA" id="ARBA00023136"/>
    </source>
</evidence>
<dbReference type="PANTHER" id="PTHR42718:SF9">
    <property type="entry name" value="MAJOR FACILITATOR SUPERFAMILY MULTIDRUG TRANSPORTER MFSC"/>
    <property type="match status" value="1"/>
</dbReference>
<evidence type="ECO:0000256" key="6">
    <source>
        <dbReference type="SAM" id="Phobius"/>
    </source>
</evidence>
<dbReference type="InterPro" id="IPR036259">
    <property type="entry name" value="MFS_trans_sf"/>
</dbReference>
<reference evidence="9" key="1">
    <citation type="submission" date="2017-02" db="EMBL/GenBank/DDBJ databases">
        <authorList>
            <person name="Varghese N."/>
            <person name="Submissions S."/>
        </authorList>
    </citation>
    <scope>NUCLEOTIDE SEQUENCE [LARGE SCALE GENOMIC DNA]</scope>
    <source>
        <strain evidence="9">ATCC 27094</strain>
    </source>
</reference>
<evidence type="ECO:0000256" key="2">
    <source>
        <dbReference type="ARBA" id="ARBA00022448"/>
    </source>
</evidence>
<dbReference type="GO" id="GO:0022857">
    <property type="term" value="F:transmembrane transporter activity"/>
    <property type="evidence" value="ECO:0007669"/>
    <property type="project" value="InterPro"/>
</dbReference>
<proteinExistence type="predicted"/>
<keyword evidence="4 6" id="KW-1133">Transmembrane helix</keyword>
<evidence type="ECO:0000256" key="3">
    <source>
        <dbReference type="ARBA" id="ARBA00022692"/>
    </source>
</evidence>
<feature type="transmembrane region" description="Helical" evidence="6">
    <location>
        <begin position="99"/>
        <end position="121"/>
    </location>
</feature>
<dbReference type="CDD" id="cd17321">
    <property type="entry name" value="MFS_MMR_MDR_like"/>
    <property type="match status" value="1"/>
</dbReference>
<dbReference type="GO" id="GO:0016020">
    <property type="term" value="C:membrane"/>
    <property type="evidence" value="ECO:0007669"/>
    <property type="project" value="UniProtKB-SubCell"/>
</dbReference>
<feature type="transmembrane region" description="Helical" evidence="6">
    <location>
        <begin position="324"/>
        <end position="344"/>
    </location>
</feature>
<feature type="transmembrane region" description="Helical" evidence="6">
    <location>
        <begin position="390"/>
        <end position="413"/>
    </location>
</feature>
<dbReference type="Proteomes" id="UP000190092">
    <property type="component" value="Unassembled WGS sequence"/>
</dbReference>
<evidence type="ECO:0000313" key="8">
    <source>
        <dbReference type="EMBL" id="SKA03043.1"/>
    </source>
</evidence>
<feature type="transmembrane region" description="Helical" evidence="6">
    <location>
        <begin position="163"/>
        <end position="184"/>
    </location>
</feature>
<feature type="transmembrane region" description="Helical" evidence="6">
    <location>
        <begin position="350"/>
        <end position="370"/>
    </location>
</feature>
<dbReference type="PROSITE" id="PS50850">
    <property type="entry name" value="MFS"/>
    <property type="match status" value="1"/>
</dbReference>
<accession>A0A1T4QGW9</accession>
<dbReference type="InterPro" id="IPR005829">
    <property type="entry name" value="Sugar_transporter_CS"/>
</dbReference>
<dbReference type="InterPro" id="IPR020846">
    <property type="entry name" value="MFS_dom"/>
</dbReference>
<dbReference type="OrthoDB" id="2414439at2"/>
<evidence type="ECO:0000259" key="7">
    <source>
        <dbReference type="PROSITE" id="PS50850"/>
    </source>
</evidence>
<feature type="transmembrane region" description="Helical" evidence="6">
    <location>
        <begin position="294"/>
        <end position="312"/>
    </location>
</feature>
<dbReference type="InterPro" id="IPR011701">
    <property type="entry name" value="MFS"/>
</dbReference>
<feature type="transmembrane region" description="Helical" evidence="6">
    <location>
        <begin position="74"/>
        <end position="93"/>
    </location>
</feature>
<feature type="transmembrane region" description="Helical" evidence="6">
    <location>
        <begin position="196"/>
        <end position="215"/>
    </location>
</feature>
<dbReference type="AlphaFoldDB" id="A0A1T4QGW9"/>
<dbReference type="RefSeq" id="WP_085934919.1">
    <property type="nucleotide sequence ID" value="NZ_FUWJ01000003.1"/>
</dbReference>
<dbReference type="Gene3D" id="1.20.1720.10">
    <property type="entry name" value="Multidrug resistance protein D"/>
    <property type="match status" value="1"/>
</dbReference>
<dbReference type="SUPFAM" id="SSF103473">
    <property type="entry name" value="MFS general substrate transporter"/>
    <property type="match status" value="1"/>
</dbReference>
<dbReference type="EMBL" id="FUWJ01000003">
    <property type="protein sequence ID" value="SKA03043.1"/>
    <property type="molecule type" value="Genomic_DNA"/>
</dbReference>
<feature type="domain" description="Major facilitator superfamily (MFS) profile" evidence="7">
    <location>
        <begin position="8"/>
        <end position="448"/>
    </location>
</feature>
<keyword evidence="5 6" id="KW-0472">Membrane</keyword>
<dbReference type="PANTHER" id="PTHR42718">
    <property type="entry name" value="MAJOR FACILITATOR SUPERFAMILY MULTIDRUG TRANSPORTER MFSC"/>
    <property type="match status" value="1"/>
</dbReference>
<evidence type="ECO:0000256" key="1">
    <source>
        <dbReference type="ARBA" id="ARBA00004141"/>
    </source>
</evidence>
<dbReference type="STRING" id="225324.SAMN02745126_03224"/>
<protein>
    <submittedName>
        <fullName evidence="8">Drug resistance transporter, EmrB/QacA subfamily</fullName>
    </submittedName>
</protein>
<dbReference type="Gene3D" id="1.20.1250.20">
    <property type="entry name" value="MFS general substrate transporter like domains"/>
    <property type="match status" value="1"/>
</dbReference>
<keyword evidence="9" id="KW-1185">Reference proteome</keyword>